<dbReference type="GO" id="GO:0006915">
    <property type="term" value="P:apoptotic process"/>
    <property type="evidence" value="ECO:0007669"/>
    <property type="project" value="UniProtKB-KW"/>
</dbReference>
<keyword evidence="3" id="KW-0677">Repeat</keyword>
<dbReference type="InterPro" id="IPR001309">
    <property type="entry name" value="Pept_C14_p20"/>
</dbReference>
<dbReference type="EMBL" id="CP026256">
    <property type="protein sequence ID" value="AWP12994.1"/>
    <property type="molecule type" value="Genomic_DNA"/>
</dbReference>
<dbReference type="InterPro" id="IPR001875">
    <property type="entry name" value="DED_dom"/>
</dbReference>
<dbReference type="InterPro" id="IPR011600">
    <property type="entry name" value="Pept_C14_caspase"/>
</dbReference>
<gene>
    <name evidence="7" type="ORF">SMAX5B_018467</name>
</gene>
<evidence type="ECO:0000256" key="3">
    <source>
        <dbReference type="ARBA" id="ARBA00022737"/>
    </source>
</evidence>
<dbReference type="PANTHER" id="PTHR48169:SF3">
    <property type="entry name" value="CASP8 AND FADD LIKE APOPTOSIS REGULATOR"/>
    <property type="match status" value="1"/>
</dbReference>
<dbReference type="Pfam" id="PF00656">
    <property type="entry name" value="Peptidase_C14"/>
    <property type="match status" value="1"/>
</dbReference>
<evidence type="ECO:0000313" key="8">
    <source>
        <dbReference type="Proteomes" id="UP000246464"/>
    </source>
</evidence>
<dbReference type="Gene3D" id="1.10.533.10">
    <property type="entry name" value="Death Domain, Fas"/>
    <property type="match status" value="2"/>
</dbReference>
<dbReference type="GO" id="GO:0004197">
    <property type="term" value="F:cysteine-type endopeptidase activity"/>
    <property type="evidence" value="ECO:0007669"/>
    <property type="project" value="InterPro"/>
</dbReference>
<dbReference type="InterPro" id="IPR015917">
    <property type="entry name" value="Pept_C14A"/>
</dbReference>
<sequence>MSPGDCDGDAGVLFVQSGHPGRVSLPPIAPSLDEQHLREIPPHCNGAAEPQRDAIGQAERNSVRCCVWSVQPTVPLGRGLALFTFNCPVFTAVGLRQRPRAPFVYQKSAMALPDQPELQAINQVAESLSGCERRVLFYLCESLDTDHSTTCAKEMLRAKVMCHDRGRLFLAELLLQLRRFDILRKVCSISRDEVERTLGCQQVLPRFRVLMAHISEDMAEEDLNNVKFLISSTLSREKLEKAKNFLDVIIELEKLDLVSPERVDFVQECLTNIGRVDLAKKVATYKLSVATPPQYSHQQESCRAPQTRPGQSLHFGPETTPVRLHTGQSCQSPLDGYRFNSNPRGVCVIIDCVGNDGDMLEQTFKALHFNVALYKWLSVEDTLSALRGIFQQRENLKGDGLVCCLISRGTADHLLGIDSYITGLHLDSVRRLFTTDACPMMAGKPKLFFIQTYSVPQFQPCAGMYHQDEDLETDGCCGRPSHEYIPTDADVFWSHCWTDERQLVQEHHRSIYLKALTDTLLKGQIRKTKLVDIHTEVNGAIFEHNRRNPGANYHIDLKHTLRKDLYLQ</sequence>
<dbReference type="Gene3D" id="3.40.50.1460">
    <property type="match status" value="1"/>
</dbReference>
<protein>
    <submittedName>
        <fullName evidence="7">Putative CASP8 and FADD-like apoptosis regulator</fullName>
    </submittedName>
</protein>
<accession>A0A2U9C8Y8</accession>
<dbReference type="GO" id="GO:0042981">
    <property type="term" value="P:regulation of apoptotic process"/>
    <property type="evidence" value="ECO:0007669"/>
    <property type="project" value="InterPro"/>
</dbReference>
<evidence type="ECO:0000256" key="2">
    <source>
        <dbReference type="ARBA" id="ARBA00022703"/>
    </source>
</evidence>
<reference evidence="7 8" key="1">
    <citation type="submission" date="2017-12" db="EMBL/GenBank/DDBJ databases">
        <title>Integrating genomic resources of turbot (Scophthalmus maximus) in depth evaluation of genetic and physical mapping variation across individuals.</title>
        <authorList>
            <person name="Martinez P."/>
        </authorList>
    </citation>
    <scope>NUCLEOTIDE SEQUENCE [LARGE SCALE GENOMIC DNA]</scope>
</reference>
<evidence type="ECO:0000259" key="5">
    <source>
        <dbReference type="PROSITE" id="PS50168"/>
    </source>
</evidence>
<feature type="domain" description="DED" evidence="5">
    <location>
        <begin position="206"/>
        <end position="284"/>
    </location>
</feature>
<dbReference type="SUPFAM" id="SSF47986">
    <property type="entry name" value="DEATH domain"/>
    <property type="match status" value="1"/>
</dbReference>
<evidence type="ECO:0000256" key="4">
    <source>
        <dbReference type="SAM" id="MobiDB-lite"/>
    </source>
</evidence>
<dbReference type="InterPro" id="IPR011029">
    <property type="entry name" value="DEATH-like_dom_sf"/>
</dbReference>
<dbReference type="AlphaFoldDB" id="A0A2U9C8Y8"/>
<dbReference type="PANTHER" id="PTHR48169">
    <property type="entry name" value="DED DOMAIN-CONTAINING PROTEIN"/>
    <property type="match status" value="1"/>
</dbReference>
<organism evidence="7 8">
    <name type="scientific">Scophthalmus maximus</name>
    <name type="common">Turbot</name>
    <name type="synonym">Psetta maxima</name>
    <dbReference type="NCBI Taxonomy" id="52904"/>
    <lineage>
        <taxon>Eukaryota</taxon>
        <taxon>Metazoa</taxon>
        <taxon>Chordata</taxon>
        <taxon>Craniata</taxon>
        <taxon>Vertebrata</taxon>
        <taxon>Euteleostomi</taxon>
        <taxon>Actinopterygii</taxon>
        <taxon>Neopterygii</taxon>
        <taxon>Teleostei</taxon>
        <taxon>Neoteleostei</taxon>
        <taxon>Acanthomorphata</taxon>
        <taxon>Carangaria</taxon>
        <taxon>Pleuronectiformes</taxon>
        <taxon>Pleuronectoidei</taxon>
        <taxon>Scophthalmidae</taxon>
        <taxon>Scophthalmus</taxon>
    </lineage>
</organism>
<name>A0A2U9C8Y8_SCOMX</name>
<feature type="domain" description="DED" evidence="5">
    <location>
        <begin position="116"/>
        <end position="188"/>
    </location>
</feature>
<dbReference type="PROSITE" id="PS50168">
    <property type="entry name" value="DED"/>
    <property type="match status" value="2"/>
</dbReference>
<dbReference type="Proteomes" id="UP000246464">
    <property type="component" value="Chromosome 14"/>
</dbReference>
<dbReference type="SMART" id="SM00031">
    <property type="entry name" value="DED"/>
    <property type="match status" value="2"/>
</dbReference>
<dbReference type="FunFam" id="1.10.533.10:FF:000016">
    <property type="entry name" value="CASP8 and FADD-like apoptosis regulator"/>
    <property type="match status" value="1"/>
</dbReference>
<keyword evidence="8" id="KW-1185">Reference proteome</keyword>
<dbReference type="STRING" id="52904.ENSSMAP00000016304"/>
<feature type="region of interest" description="Disordered" evidence="4">
    <location>
        <begin position="296"/>
        <end position="319"/>
    </location>
</feature>
<dbReference type="InterPro" id="IPR029030">
    <property type="entry name" value="Caspase-like_dom_sf"/>
</dbReference>
<dbReference type="PROSITE" id="PS50208">
    <property type="entry name" value="CASPASE_P20"/>
    <property type="match status" value="1"/>
</dbReference>
<dbReference type="SMART" id="SM00115">
    <property type="entry name" value="CASc"/>
    <property type="match status" value="1"/>
</dbReference>
<feature type="domain" description="Caspase family p20" evidence="6">
    <location>
        <begin position="356"/>
        <end position="451"/>
    </location>
</feature>
<evidence type="ECO:0000259" key="6">
    <source>
        <dbReference type="PROSITE" id="PS50208"/>
    </source>
</evidence>
<dbReference type="GO" id="GO:0005737">
    <property type="term" value="C:cytoplasm"/>
    <property type="evidence" value="ECO:0007669"/>
    <property type="project" value="UniProtKB-ARBA"/>
</dbReference>
<dbReference type="CDD" id="cd08340">
    <property type="entry name" value="DED_c-FLIP_r2"/>
    <property type="match status" value="1"/>
</dbReference>
<evidence type="ECO:0000256" key="1">
    <source>
        <dbReference type="ARBA" id="ARBA00010134"/>
    </source>
</evidence>
<dbReference type="SUPFAM" id="SSF52129">
    <property type="entry name" value="Caspase-like"/>
    <property type="match status" value="1"/>
</dbReference>
<dbReference type="Pfam" id="PF01335">
    <property type="entry name" value="DED"/>
    <property type="match status" value="1"/>
</dbReference>
<comment type="similarity">
    <text evidence="1">Belongs to the peptidase C14A family.</text>
</comment>
<evidence type="ECO:0000313" key="7">
    <source>
        <dbReference type="EMBL" id="AWP12994.1"/>
    </source>
</evidence>
<keyword evidence="2" id="KW-0053">Apoptosis</keyword>
<proteinExistence type="inferred from homology"/>
<dbReference type="GO" id="GO:0006508">
    <property type="term" value="P:proteolysis"/>
    <property type="evidence" value="ECO:0007669"/>
    <property type="project" value="InterPro"/>
</dbReference>